<dbReference type="SUPFAM" id="SSF46785">
    <property type="entry name" value="Winged helix' DNA-binding domain"/>
    <property type="match status" value="1"/>
</dbReference>
<protein>
    <submittedName>
        <fullName evidence="6">Similar to Saccharomyces cerevisiae YGR249W MGA1 Protein similar to heat shock transcription factor</fullName>
    </submittedName>
</protein>
<comment type="subcellular location">
    <subcellularLocation>
        <location evidence="1">Nucleus</location>
    </subcellularLocation>
</comment>
<gene>
    <name evidence="6" type="ORF">KASA_0H01848G</name>
</gene>
<dbReference type="Proteomes" id="UP000196158">
    <property type="component" value="Unassembled WGS sequence"/>
</dbReference>
<evidence type="ECO:0000313" key="7">
    <source>
        <dbReference type="Proteomes" id="UP000196158"/>
    </source>
</evidence>
<dbReference type="PROSITE" id="PS00434">
    <property type="entry name" value="HSF_DOMAIN"/>
    <property type="match status" value="1"/>
</dbReference>
<keyword evidence="6" id="KW-0346">Stress response</keyword>
<dbReference type="PANTHER" id="PTHR10015">
    <property type="entry name" value="HEAT SHOCK TRANSCRIPTION FACTOR"/>
    <property type="match status" value="1"/>
</dbReference>
<dbReference type="AlphaFoldDB" id="A0A1X7R9V3"/>
<dbReference type="InterPro" id="IPR000232">
    <property type="entry name" value="HSF_DNA-bd"/>
</dbReference>
<dbReference type="Gene3D" id="1.10.10.10">
    <property type="entry name" value="Winged helix-like DNA-binding domain superfamily/Winged helix DNA-binding domain"/>
    <property type="match status" value="1"/>
</dbReference>
<dbReference type="EMBL" id="FXLY01000011">
    <property type="protein sequence ID" value="SMN22384.1"/>
    <property type="molecule type" value="Genomic_DNA"/>
</dbReference>
<dbReference type="Pfam" id="PF00447">
    <property type="entry name" value="HSF_DNA-bind"/>
    <property type="match status" value="1"/>
</dbReference>
<dbReference type="GO" id="GO:0043565">
    <property type="term" value="F:sequence-specific DNA binding"/>
    <property type="evidence" value="ECO:0007669"/>
    <property type="project" value="InterPro"/>
</dbReference>
<dbReference type="GO" id="GO:0005634">
    <property type="term" value="C:nucleus"/>
    <property type="evidence" value="ECO:0007669"/>
    <property type="project" value="UniProtKB-SubCell"/>
</dbReference>
<dbReference type="PRINTS" id="PR00056">
    <property type="entry name" value="HSFDOMAIN"/>
</dbReference>
<keyword evidence="7" id="KW-1185">Reference proteome</keyword>
<evidence type="ECO:0000256" key="3">
    <source>
        <dbReference type="ARBA" id="ARBA00023242"/>
    </source>
</evidence>
<feature type="domain" description="HSF-type DNA-binding" evidence="5">
    <location>
        <begin position="47"/>
        <end position="71"/>
    </location>
</feature>
<organism evidence="6 7">
    <name type="scientific">Maudiozyma saulgeensis</name>
    <dbReference type="NCBI Taxonomy" id="1789683"/>
    <lineage>
        <taxon>Eukaryota</taxon>
        <taxon>Fungi</taxon>
        <taxon>Dikarya</taxon>
        <taxon>Ascomycota</taxon>
        <taxon>Saccharomycotina</taxon>
        <taxon>Saccharomycetes</taxon>
        <taxon>Saccharomycetales</taxon>
        <taxon>Saccharomycetaceae</taxon>
        <taxon>Maudiozyma</taxon>
    </lineage>
</organism>
<dbReference type="PANTHER" id="PTHR10015:SF409">
    <property type="entry name" value="PROTEIN MGA1"/>
    <property type="match status" value="1"/>
</dbReference>
<dbReference type="InterPro" id="IPR036390">
    <property type="entry name" value="WH_DNA-bd_sf"/>
</dbReference>
<sequence length="536" mass="60651">MQHLKFIHKLHSILSRPELQEWIFWSKQDSSVFVVKPYDPKFSSQVLKKYFKHGNVSSFVRQLHMYGFHKISSNHNRDNVAIVNKADIKWSFTHPSGYFHKNAYSLTLNNIQRKRTGLGKDGKRKNILSPVSVNFINPTNPQQQLPNGALNVNPIGRNVIRPNIPTVGGYLMTPGQSIENNETQQQHRQQLMNSQRVIINNTNPSGYITTEENITGVNNSTGIPGPIYIVDSYPNVGNPSGLQMTGNNPTMEINENRSLNYQRQPVARNPVLTNSQVVSYSPTLQIEQPSSFRHYYQPPSYNADLQQPRQTGVTIAPPYLNHPKNGGLPQGSNHIKPLMRYNSGADHHVYETGSNISGKKRESISISDINNLNIERTSESPLMPFQNLKRIPSTSMTYSLNDKPTDISIIPPSSTDTNEPTAPPPRLPLAEMEEYHTYRKECDEKLKKIDTDMEVVIKSIIEIKDGVNLLSQLDLNNPEKEKISTSDITEEKGNLPKFPEELPTTSVPITVEKLDRLGDFLHDMNLVFNKHGDLFE</sequence>
<comment type="similarity">
    <text evidence="4">Belongs to the HSF family.</text>
</comment>
<dbReference type="GO" id="GO:0003700">
    <property type="term" value="F:DNA-binding transcription factor activity"/>
    <property type="evidence" value="ECO:0007669"/>
    <property type="project" value="InterPro"/>
</dbReference>
<accession>A0A1X7R9V3</accession>
<keyword evidence="3" id="KW-0539">Nucleus</keyword>
<dbReference type="STRING" id="1789683.A0A1X7R9V3"/>
<evidence type="ECO:0000259" key="5">
    <source>
        <dbReference type="PROSITE" id="PS00434"/>
    </source>
</evidence>
<evidence type="ECO:0000313" key="6">
    <source>
        <dbReference type="EMBL" id="SMN22384.1"/>
    </source>
</evidence>
<evidence type="ECO:0000256" key="2">
    <source>
        <dbReference type="ARBA" id="ARBA00023125"/>
    </source>
</evidence>
<dbReference type="OrthoDB" id="60033at2759"/>
<evidence type="ECO:0000256" key="1">
    <source>
        <dbReference type="ARBA" id="ARBA00004123"/>
    </source>
</evidence>
<reference evidence="6 7" key="1">
    <citation type="submission" date="2017-04" db="EMBL/GenBank/DDBJ databases">
        <authorList>
            <person name="Afonso C.L."/>
            <person name="Miller P.J."/>
            <person name="Scott M.A."/>
            <person name="Spackman E."/>
            <person name="Goraichik I."/>
            <person name="Dimitrov K.M."/>
            <person name="Suarez D.L."/>
            <person name="Swayne D.E."/>
        </authorList>
    </citation>
    <scope>NUCLEOTIDE SEQUENCE [LARGE SCALE GENOMIC DNA]</scope>
</reference>
<keyword evidence="2" id="KW-0238">DNA-binding</keyword>
<name>A0A1X7R9V3_9SACH</name>
<evidence type="ECO:0000256" key="4">
    <source>
        <dbReference type="RuleBase" id="RU004020"/>
    </source>
</evidence>
<proteinExistence type="inferred from homology"/>
<dbReference type="InterPro" id="IPR036388">
    <property type="entry name" value="WH-like_DNA-bd_sf"/>
</dbReference>
<dbReference type="SMART" id="SM00415">
    <property type="entry name" value="HSF"/>
    <property type="match status" value="1"/>
</dbReference>